<dbReference type="STRING" id="46177.SAMN05660976_00028"/>
<keyword evidence="3" id="KW-1185">Reference proteome</keyword>
<name>A0A1H7FFS7_9ACTN</name>
<feature type="domain" description="Phosphotyrosine protein phosphatase I" evidence="1">
    <location>
        <begin position="9"/>
        <end position="152"/>
    </location>
</feature>
<dbReference type="InterPro" id="IPR023485">
    <property type="entry name" value="Ptyr_pPase"/>
</dbReference>
<evidence type="ECO:0000313" key="2">
    <source>
        <dbReference type="EMBL" id="SEK22950.1"/>
    </source>
</evidence>
<evidence type="ECO:0000313" key="3">
    <source>
        <dbReference type="Proteomes" id="UP000198953"/>
    </source>
</evidence>
<dbReference type="Pfam" id="PF01451">
    <property type="entry name" value="LMWPc"/>
    <property type="match status" value="1"/>
</dbReference>
<protein>
    <submittedName>
        <fullName evidence="2">Protein-tyrosine phosphatase</fullName>
    </submittedName>
</protein>
<dbReference type="InterPro" id="IPR050438">
    <property type="entry name" value="LMW_PTPase"/>
</dbReference>
<dbReference type="Gene3D" id="3.40.50.2300">
    <property type="match status" value="1"/>
</dbReference>
<evidence type="ECO:0000259" key="1">
    <source>
        <dbReference type="SMART" id="SM00226"/>
    </source>
</evidence>
<dbReference type="SUPFAM" id="SSF52788">
    <property type="entry name" value="Phosphotyrosine protein phosphatases I"/>
    <property type="match status" value="1"/>
</dbReference>
<gene>
    <name evidence="2" type="ORF">SAMN05660976_00028</name>
</gene>
<dbReference type="OrthoDB" id="9784339at2"/>
<organism evidence="2 3">
    <name type="scientific">Nonomuraea pusilla</name>
    <dbReference type="NCBI Taxonomy" id="46177"/>
    <lineage>
        <taxon>Bacteria</taxon>
        <taxon>Bacillati</taxon>
        <taxon>Actinomycetota</taxon>
        <taxon>Actinomycetes</taxon>
        <taxon>Streptosporangiales</taxon>
        <taxon>Streptosporangiaceae</taxon>
        <taxon>Nonomuraea</taxon>
    </lineage>
</organism>
<dbReference type="Proteomes" id="UP000198953">
    <property type="component" value="Unassembled WGS sequence"/>
</dbReference>
<dbReference type="AlphaFoldDB" id="A0A1H7FFS7"/>
<dbReference type="GO" id="GO:0004725">
    <property type="term" value="F:protein tyrosine phosphatase activity"/>
    <property type="evidence" value="ECO:0007669"/>
    <property type="project" value="TreeGrafter"/>
</dbReference>
<dbReference type="PANTHER" id="PTHR11717:SF31">
    <property type="entry name" value="LOW MOLECULAR WEIGHT PROTEIN-TYROSINE-PHOSPHATASE ETP-RELATED"/>
    <property type="match status" value="1"/>
</dbReference>
<accession>A0A1H7FFS7</accession>
<dbReference type="PANTHER" id="PTHR11717">
    <property type="entry name" value="LOW MOLECULAR WEIGHT PROTEIN TYROSINE PHOSPHATASE"/>
    <property type="match status" value="1"/>
</dbReference>
<dbReference type="EMBL" id="FOBF01000001">
    <property type="protein sequence ID" value="SEK22950.1"/>
    <property type="molecule type" value="Genomic_DNA"/>
</dbReference>
<sequence>MVSTSWERFHILFVCTGNICRSPIAERLARAALGPPFVVTSAGTHARPGLEMARGAQDVLRRLGLDADGFVSKPLTPELLAEADLVLTAAREHRAEAVSRLPRVAPRVFTITEFDALTGMVQRDLLAGHRDAVPRARALVEQAVGLRGLVRVDQPDIADPIGRSGRAYRAAGRAIHGALTVPLALLRSSPLS</sequence>
<proteinExistence type="predicted"/>
<dbReference type="SMART" id="SM00226">
    <property type="entry name" value="LMWPc"/>
    <property type="match status" value="1"/>
</dbReference>
<dbReference type="InterPro" id="IPR036196">
    <property type="entry name" value="Ptyr_pPase_sf"/>
</dbReference>
<dbReference type="RefSeq" id="WP_091097394.1">
    <property type="nucleotide sequence ID" value="NZ_FOBF01000001.1"/>
</dbReference>
<reference evidence="2 3" key="1">
    <citation type="submission" date="2016-10" db="EMBL/GenBank/DDBJ databases">
        <authorList>
            <person name="de Groot N.N."/>
        </authorList>
    </citation>
    <scope>NUCLEOTIDE SEQUENCE [LARGE SCALE GENOMIC DNA]</scope>
    <source>
        <strain evidence="2 3">DSM 43357</strain>
    </source>
</reference>